<feature type="domain" description="Sfi1 spindle body" evidence="2">
    <location>
        <begin position="253"/>
        <end position="741"/>
    </location>
</feature>
<reference evidence="3" key="2">
    <citation type="submission" date="2014-06" db="EMBL/GenBank/DDBJ databases">
        <title>The complete genome of Blastobotrys (Arxula) adeninivorans LS3 - a yeast of biotechnological interest.</title>
        <authorList>
            <person name="Kunze G."/>
            <person name="Gaillardin C."/>
            <person name="Czernicka M."/>
            <person name="Durrens P."/>
            <person name="Martin T."/>
            <person name="Boer E."/>
            <person name="Gabaldon T."/>
            <person name="Cruz J."/>
            <person name="Talla E."/>
            <person name="Marck C."/>
            <person name="Goffeau A."/>
            <person name="Barbe V."/>
            <person name="Baret P."/>
            <person name="Baronian K."/>
            <person name="Beier S."/>
            <person name="Bleykasten C."/>
            <person name="Bode R."/>
            <person name="Casaregola S."/>
            <person name="Despons L."/>
            <person name="Fairhead C."/>
            <person name="Giersberg M."/>
            <person name="Gierski P."/>
            <person name="Hahnel U."/>
            <person name="Hartmann A."/>
            <person name="Jankowska D."/>
            <person name="Jubin C."/>
            <person name="Jung P."/>
            <person name="Lafontaine I."/>
            <person name="Leh-Louis V."/>
            <person name="Lemaire M."/>
            <person name="Marcet-Houben M."/>
            <person name="Mascher M."/>
            <person name="Morel G."/>
            <person name="Richard G.-F."/>
            <person name="Riechen J."/>
            <person name="Sacerdot C."/>
            <person name="Sarkar A."/>
            <person name="Savel G."/>
            <person name="Schacherer J."/>
            <person name="Sherman D."/>
            <person name="Straub M.-L."/>
            <person name="Stein N."/>
            <person name="Thierry A."/>
            <person name="Trautwein-Schult A."/>
            <person name="Westhof E."/>
            <person name="Worch S."/>
            <person name="Dujon B."/>
            <person name="Souciet J.-L."/>
            <person name="Wincker P."/>
            <person name="Scholz U."/>
            <person name="Neuveglise N."/>
        </authorList>
    </citation>
    <scope>NUCLEOTIDE SEQUENCE</scope>
    <source>
        <strain evidence="3">LS3</strain>
    </source>
</reference>
<dbReference type="AlphaFoldDB" id="A0A060T586"/>
<evidence type="ECO:0000313" key="3">
    <source>
        <dbReference type="EMBL" id="CDP34057.1"/>
    </source>
</evidence>
<dbReference type="Pfam" id="PF08457">
    <property type="entry name" value="Sfi1"/>
    <property type="match status" value="1"/>
</dbReference>
<feature type="region of interest" description="Disordered" evidence="1">
    <location>
        <begin position="1"/>
        <end position="20"/>
    </location>
</feature>
<feature type="region of interest" description="Disordered" evidence="1">
    <location>
        <begin position="813"/>
        <end position="834"/>
    </location>
</feature>
<feature type="compositionally biased region" description="Basic and acidic residues" evidence="1">
    <location>
        <begin position="824"/>
        <end position="834"/>
    </location>
</feature>
<evidence type="ECO:0000256" key="1">
    <source>
        <dbReference type="SAM" id="MobiDB-lite"/>
    </source>
</evidence>
<gene>
    <name evidence="3" type="ORF">GNLVRS02_ARAD1C03696g</name>
</gene>
<accession>A0A060T586</accession>
<name>A0A060T586_BLAAD</name>
<dbReference type="EMBL" id="HG937693">
    <property type="protein sequence ID" value="CDP34057.1"/>
    <property type="molecule type" value="Genomic_DNA"/>
</dbReference>
<proteinExistence type="predicted"/>
<protein>
    <submittedName>
        <fullName evidence="3">ARAD1C03696p</fullName>
    </submittedName>
</protein>
<organism evidence="3">
    <name type="scientific">Blastobotrys adeninivorans</name>
    <name type="common">Yeast</name>
    <name type="synonym">Arxula adeninivorans</name>
    <dbReference type="NCBI Taxonomy" id="409370"/>
    <lineage>
        <taxon>Eukaryota</taxon>
        <taxon>Fungi</taxon>
        <taxon>Dikarya</taxon>
        <taxon>Ascomycota</taxon>
        <taxon>Saccharomycotina</taxon>
        <taxon>Dipodascomycetes</taxon>
        <taxon>Dipodascales</taxon>
        <taxon>Trichomonascaceae</taxon>
        <taxon>Blastobotrys</taxon>
    </lineage>
</organism>
<evidence type="ECO:0000259" key="2">
    <source>
        <dbReference type="Pfam" id="PF08457"/>
    </source>
</evidence>
<reference evidence="3" key="1">
    <citation type="submission" date="2014-02" db="EMBL/GenBank/DDBJ databases">
        <authorList>
            <person name="Genoscope - CEA"/>
        </authorList>
    </citation>
    <scope>NUCLEOTIDE SEQUENCE</scope>
    <source>
        <strain evidence="3">LS3</strain>
    </source>
</reference>
<dbReference type="InterPro" id="IPR013665">
    <property type="entry name" value="Sfi1_dom"/>
</dbReference>
<sequence length="834" mass="98812">MPPPLVSYDPTHSSSGESFADSAELSDLTSELALDSGSMDQSSHGRDLRRRITRAGIVLNDDEIDLLRLITATSDRRRTPAVTLDTRKHFPEFFQMFEAFMSRNGFDPSSASYKKCLNIVIGLCGYQEDTWATRLDHCLSELTTTNQRRQRRNTLKEQTEQFHKLSRKRVLDNWRIYTHHCRNLNEIALSRDLLRLQTNTFRLWRQRQESVTKLGTKAHKIATLSALTQGLSVIKERATLVKRRNDQSALMARGKAFDQWYKRYQLQTRRNLMSTNWYHHRLASSYLVDWVYSAIDSRVRTNYARSLAMDILTTWRAKAQRVQNLSKMAERHNLQRTLGPIVEGWKVDTNTIWNNWLVAEEMDTVYCTKHALGEWQRMTQLCQRESIVLASVFTRTAANALALWRNQTRLVREANRFRNYMLQRRALLQWRSRKDYELVDRATNYRLVTEKFRVWQLQTRRSALERYFAKNLAHRTIVHWRDKRIDTIESAMESMALVEYTCTRSRAQQVLQLWINKTESVLAAEEEADLLRYHNLLRSGLYTMMGRIKELHSCESYINQRIGDKKTRKYISIWRSKAIDRRKNRLDQMVAEFERQRDQHLLSRVFNEWATQSWQLASLGQHAEDMYQQISRRRAHRALLEWNSKMSDIDQMQDHADEIYELSLMPRALDVWTKRKQAVDRLNLDMEFVLLNKTWSKAEQCFRAWSMKHFKLQSKKRDADLLLEKFVAARTRRIWRNWRTRCRLSWYGDEETVTDDRAVLETPSRVRSKARLQFASVDRWQQTRSARFSPVRKTPIVRFGDLPTRLKFDTPALELNGNETLDDSPTRARDTNTN</sequence>